<gene>
    <name evidence="9" type="ORF">QBC46DRAFT_321103</name>
</gene>
<organism evidence="9 10">
    <name type="scientific">Diplogelasinospora grovesii</name>
    <dbReference type="NCBI Taxonomy" id="303347"/>
    <lineage>
        <taxon>Eukaryota</taxon>
        <taxon>Fungi</taxon>
        <taxon>Dikarya</taxon>
        <taxon>Ascomycota</taxon>
        <taxon>Pezizomycotina</taxon>
        <taxon>Sordariomycetes</taxon>
        <taxon>Sordariomycetidae</taxon>
        <taxon>Sordariales</taxon>
        <taxon>Diplogelasinosporaceae</taxon>
        <taxon>Diplogelasinospora</taxon>
    </lineage>
</organism>
<sequence length="527" mass="55841">MGWNSYNYYSCSPSESIMKSNALGLVALGMDKLGYKYVTTDCGWNADYRDASTGQLVWNPSAFPSGGKSLGDYIHGLGLKFGVYSGGGYYQCGSTNEPASLNHETLDANSFASWGADSLKYDNCYSVSNTTMVDYTSPGATSPTRYQTMASAIAAVSRDMVFQICQWGVGTDIGTWASQIADSWRISNDIQDNWASIWRITNEVAPYYKHTTVGAYPDMDMLIVGLKVLSLEEEQFHFGMWAINKSPLIAGCPMNTSLTPSESLAILANTEVIALNQDPLGEQAQLVRRYSEEQWDIWVGNLSGSRMVVGLANWKNSANSVSVDLAKVLGISSATARDVWAATGLGSISGTYSATLAGHQLKLVVLSNTVKASSSATLKSTGVYYAATNATLSGAAVKTACGAGQCLPVGSKVSYIGQGAAAAAVTLGDVKTTTGGTKVLGVDFINYDVALASAWSGGTNTRNMTISVNGGTPKYWAFPISGGDWFETGRLQVEVAGFKAGSANTVAFGAYTDGTYAPDLVGFEVFE</sequence>
<keyword evidence="5 7" id="KW-0378">Hydrolase</keyword>
<evidence type="ECO:0000256" key="2">
    <source>
        <dbReference type="ARBA" id="ARBA00009743"/>
    </source>
</evidence>
<dbReference type="SUPFAM" id="SSF51011">
    <property type="entry name" value="Glycosyl hydrolase domain"/>
    <property type="match status" value="1"/>
</dbReference>
<evidence type="ECO:0000313" key="9">
    <source>
        <dbReference type="EMBL" id="KAK3936677.1"/>
    </source>
</evidence>
<evidence type="ECO:0000259" key="8">
    <source>
        <dbReference type="Pfam" id="PF17801"/>
    </source>
</evidence>
<keyword evidence="10" id="KW-1185">Reference proteome</keyword>
<feature type="domain" description="Alpha galactosidase C-terminal" evidence="8">
    <location>
        <begin position="293"/>
        <end position="365"/>
    </location>
</feature>
<dbReference type="InterPro" id="IPR017853">
    <property type="entry name" value="GH"/>
</dbReference>
<reference evidence="10" key="1">
    <citation type="journal article" date="2023" name="Mol. Phylogenet. Evol.">
        <title>Genome-scale phylogeny and comparative genomics of the fungal order Sordariales.</title>
        <authorList>
            <person name="Hensen N."/>
            <person name="Bonometti L."/>
            <person name="Westerberg I."/>
            <person name="Brannstrom I.O."/>
            <person name="Guillou S."/>
            <person name="Cros-Aarteil S."/>
            <person name="Calhoun S."/>
            <person name="Haridas S."/>
            <person name="Kuo A."/>
            <person name="Mondo S."/>
            <person name="Pangilinan J."/>
            <person name="Riley R."/>
            <person name="LaButti K."/>
            <person name="Andreopoulos B."/>
            <person name="Lipzen A."/>
            <person name="Chen C."/>
            <person name="Yan M."/>
            <person name="Daum C."/>
            <person name="Ng V."/>
            <person name="Clum A."/>
            <person name="Steindorff A."/>
            <person name="Ohm R.A."/>
            <person name="Martin F."/>
            <person name="Silar P."/>
            <person name="Natvig D.O."/>
            <person name="Lalanne C."/>
            <person name="Gautier V."/>
            <person name="Ament-Velasquez S.L."/>
            <person name="Kruys A."/>
            <person name="Hutchinson M.I."/>
            <person name="Powell A.J."/>
            <person name="Barry K."/>
            <person name="Miller A.N."/>
            <person name="Grigoriev I.V."/>
            <person name="Debuchy R."/>
            <person name="Gladieux P."/>
            <person name="Hiltunen Thoren M."/>
            <person name="Johannesson H."/>
        </authorList>
    </citation>
    <scope>NUCLEOTIDE SEQUENCE [LARGE SCALE GENOMIC DNA]</scope>
    <source>
        <strain evidence="10">CBS 340.73</strain>
    </source>
</reference>
<keyword evidence="6 7" id="KW-0326">Glycosidase</keyword>
<dbReference type="CDD" id="cd14792">
    <property type="entry name" value="GH27"/>
    <property type="match status" value="1"/>
</dbReference>
<comment type="catalytic activity">
    <reaction evidence="1 7">
        <text>Hydrolysis of terminal, non-reducing alpha-D-galactose residues in alpha-D-galactosides, including galactose oligosaccharides, galactomannans and galactolipids.</text>
        <dbReference type="EC" id="3.2.1.22"/>
    </reaction>
</comment>
<dbReference type="GO" id="GO:0005975">
    <property type="term" value="P:carbohydrate metabolic process"/>
    <property type="evidence" value="ECO:0007669"/>
    <property type="project" value="InterPro"/>
</dbReference>
<dbReference type="FunFam" id="3.20.20.70:FF:000197">
    <property type="entry name" value="Alpha-galactosidase"/>
    <property type="match status" value="1"/>
</dbReference>
<dbReference type="Gene3D" id="2.60.120.260">
    <property type="entry name" value="Galactose-binding domain-like"/>
    <property type="match status" value="1"/>
</dbReference>
<dbReference type="Gene3D" id="2.60.40.1180">
    <property type="entry name" value="Golgi alpha-mannosidase II"/>
    <property type="match status" value="1"/>
</dbReference>
<dbReference type="InterPro" id="IPR013780">
    <property type="entry name" value="Glyco_hydro_b"/>
</dbReference>
<dbReference type="InterPro" id="IPR041233">
    <property type="entry name" value="Melibiase_C"/>
</dbReference>
<name>A0AAN6S0H5_9PEZI</name>
<proteinExistence type="inferred from homology"/>
<evidence type="ECO:0000256" key="1">
    <source>
        <dbReference type="ARBA" id="ARBA00001255"/>
    </source>
</evidence>
<dbReference type="Pfam" id="PF17801">
    <property type="entry name" value="Melibiase_C"/>
    <property type="match status" value="1"/>
</dbReference>
<dbReference type="EMBL" id="MU853876">
    <property type="protein sequence ID" value="KAK3936677.1"/>
    <property type="molecule type" value="Genomic_DNA"/>
</dbReference>
<evidence type="ECO:0000313" key="10">
    <source>
        <dbReference type="Proteomes" id="UP001303473"/>
    </source>
</evidence>
<comment type="caution">
    <text evidence="9">The sequence shown here is derived from an EMBL/GenBank/DDBJ whole genome shotgun (WGS) entry which is preliminary data.</text>
</comment>
<accession>A0AAN6S0H5</accession>
<evidence type="ECO:0000256" key="7">
    <source>
        <dbReference type="RuleBase" id="RU361168"/>
    </source>
</evidence>
<dbReference type="PANTHER" id="PTHR11452:SF75">
    <property type="entry name" value="ALPHA-GALACTOSIDASE MEL1"/>
    <property type="match status" value="1"/>
</dbReference>
<evidence type="ECO:0000256" key="6">
    <source>
        <dbReference type="ARBA" id="ARBA00023295"/>
    </source>
</evidence>
<dbReference type="SUPFAM" id="SSF51445">
    <property type="entry name" value="(Trans)glycosidases"/>
    <property type="match status" value="1"/>
</dbReference>
<dbReference type="PRINTS" id="PR00740">
    <property type="entry name" value="GLHYDRLASE27"/>
</dbReference>
<comment type="similarity">
    <text evidence="2 7">Belongs to the glycosyl hydrolase 27 family.</text>
</comment>
<dbReference type="PANTHER" id="PTHR11452">
    <property type="entry name" value="ALPHA-GALACTOSIDASE/ALPHA-N-ACETYLGALACTOSAMINIDASE"/>
    <property type="match status" value="1"/>
</dbReference>
<dbReference type="CDD" id="cd04081">
    <property type="entry name" value="CBM35_galactosidase-like"/>
    <property type="match status" value="1"/>
</dbReference>
<evidence type="ECO:0000256" key="5">
    <source>
        <dbReference type="ARBA" id="ARBA00022801"/>
    </source>
</evidence>
<protein>
    <recommendedName>
        <fullName evidence="3 7">Alpha-galactosidase</fullName>
        <ecNumber evidence="3 7">3.2.1.22</ecNumber>
    </recommendedName>
    <alternativeName>
        <fullName evidence="7">Melibiase</fullName>
    </alternativeName>
</protein>
<dbReference type="InterPro" id="IPR002241">
    <property type="entry name" value="Glyco_hydro_27"/>
</dbReference>
<evidence type="ECO:0000256" key="3">
    <source>
        <dbReference type="ARBA" id="ARBA00012755"/>
    </source>
</evidence>
<dbReference type="InterPro" id="IPR013785">
    <property type="entry name" value="Aldolase_TIM"/>
</dbReference>
<dbReference type="EC" id="3.2.1.22" evidence="3 7"/>
<dbReference type="Proteomes" id="UP001303473">
    <property type="component" value="Unassembled WGS sequence"/>
</dbReference>
<dbReference type="Pfam" id="PF16499">
    <property type="entry name" value="Melibiase_2"/>
    <property type="match status" value="1"/>
</dbReference>
<keyword evidence="4" id="KW-0732">Signal</keyword>
<dbReference type="Gene3D" id="3.20.20.70">
    <property type="entry name" value="Aldolase class I"/>
    <property type="match status" value="1"/>
</dbReference>
<dbReference type="GO" id="GO:0004557">
    <property type="term" value="F:alpha-galactosidase activity"/>
    <property type="evidence" value="ECO:0007669"/>
    <property type="project" value="UniProtKB-EC"/>
</dbReference>
<keyword evidence="7" id="KW-1015">Disulfide bond</keyword>
<dbReference type="AlphaFoldDB" id="A0AAN6S0H5"/>
<evidence type="ECO:0000256" key="4">
    <source>
        <dbReference type="ARBA" id="ARBA00022729"/>
    </source>
</evidence>